<evidence type="ECO:0000256" key="4">
    <source>
        <dbReference type="SAM" id="MobiDB-lite"/>
    </source>
</evidence>
<accession>A0A7S4E5T0</accession>
<dbReference type="Gene3D" id="2.30.42.10">
    <property type="match status" value="1"/>
</dbReference>
<feature type="region of interest" description="Disordered" evidence="4">
    <location>
        <begin position="1"/>
        <end position="21"/>
    </location>
</feature>
<dbReference type="InterPro" id="IPR028307">
    <property type="entry name" value="Lin-54_fam"/>
</dbReference>
<comment type="similarity">
    <text evidence="2">Belongs to the lin-54 family.</text>
</comment>
<dbReference type="Pfam" id="PF03638">
    <property type="entry name" value="TCR"/>
    <property type="match status" value="2"/>
</dbReference>
<dbReference type="GO" id="GO:0006355">
    <property type="term" value="P:regulation of DNA-templated transcription"/>
    <property type="evidence" value="ECO:0007669"/>
    <property type="project" value="TreeGrafter"/>
</dbReference>
<dbReference type="EMBL" id="CAKKNE010000001">
    <property type="protein sequence ID" value="CAH0365482.1"/>
    <property type="molecule type" value="Genomic_DNA"/>
</dbReference>
<dbReference type="PROSITE" id="PS50106">
    <property type="entry name" value="PDZ"/>
    <property type="match status" value="1"/>
</dbReference>
<dbReference type="PANTHER" id="PTHR12446:SF34">
    <property type="entry name" value="PROTEIN LIN-54 HOMOLOG"/>
    <property type="match status" value="1"/>
</dbReference>
<gene>
    <name evidence="7" type="ORF">PCAL00307_LOCUS7190</name>
    <name evidence="8" type="ORF">PECAL_1P19230</name>
</gene>
<sequence length="317" mass="33698">MLQDDSSTSSDDAPLVTQDSLPEPTKLRDVCRCKNSKCLKRYCVCFERGDACRDTCECVNCENTKDSAVAKQQRRAAASRKRKVTEGGCTCKKSRCLKRYCDCFRAGIKCVAECKCIDCQNGRPAGAVPMAPRAPPPLMTLPPSPHPLKRAATAPPAPTPNKVSAAEALQALFAATPAPAARFVDSDARPASPFLAIGEPGVTVVGPAKSPLERSATQVTEDRDSPKSVLASLETTRFCHFVSDAPLGVVLEGTDDGGVVVKSVTPDGAAEARFGVKVGERVWRVNGRAVGEALNFQGVIELCRRRPVALDLVGAEA</sequence>
<reference evidence="8" key="2">
    <citation type="submission" date="2021-11" db="EMBL/GenBank/DDBJ databases">
        <authorList>
            <consortium name="Genoscope - CEA"/>
            <person name="William W."/>
        </authorList>
    </citation>
    <scope>NUCLEOTIDE SEQUENCE</scope>
</reference>
<evidence type="ECO:0000313" key="8">
    <source>
        <dbReference type="EMBL" id="CAH0365482.1"/>
    </source>
</evidence>
<evidence type="ECO:0000256" key="3">
    <source>
        <dbReference type="ARBA" id="ARBA00023242"/>
    </source>
</evidence>
<reference evidence="7" key="1">
    <citation type="submission" date="2021-01" db="EMBL/GenBank/DDBJ databases">
        <authorList>
            <person name="Corre E."/>
            <person name="Pelletier E."/>
            <person name="Niang G."/>
            <person name="Scheremetjew M."/>
            <person name="Finn R."/>
            <person name="Kale V."/>
            <person name="Holt S."/>
            <person name="Cochrane G."/>
            <person name="Meng A."/>
            <person name="Brown T."/>
            <person name="Cohen L."/>
        </authorList>
    </citation>
    <scope>NUCLEOTIDE SEQUENCE</scope>
    <source>
        <strain evidence="7">CCMP1756</strain>
    </source>
</reference>
<protein>
    <recommendedName>
        <fullName evidence="10">CRC domain-containing protein</fullName>
    </recommendedName>
</protein>
<feature type="domain" description="CRC" evidence="6">
    <location>
        <begin position="27"/>
        <end position="124"/>
    </location>
</feature>
<organism evidence="7">
    <name type="scientific">Pelagomonas calceolata</name>
    <dbReference type="NCBI Taxonomy" id="35677"/>
    <lineage>
        <taxon>Eukaryota</taxon>
        <taxon>Sar</taxon>
        <taxon>Stramenopiles</taxon>
        <taxon>Ochrophyta</taxon>
        <taxon>Pelagophyceae</taxon>
        <taxon>Pelagomonadales</taxon>
        <taxon>Pelagomonadaceae</taxon>
        <taxon>Pelagomonas</taxon>
    </lineage>
</organism>
<evidence type="ECO:0000313" key="7">
    <source>
        <dbReference type="EMBL" id="CAE0691754.1"/>
    </source>
</evidence>
<name>A0A7S4E5T0_9STRA</name>
<dbReference type="Proteomes" id="UP000789595">
    <property type="component" value="Unassembled WGS sequence"/>
</dbReference>
<evidence type="ECO:0000256" key="1">
    <source>
        <dbReference type="ARBA" id="ARBA00004123"/>
    </source>
</evidence>
<dbReference type="Pfam" id="PF00595">
    <property type="entry name" value="PDZ"/>
    <property type="match status" value="1"/>
</dbReference>
<evidence type="ECO:0000256" key="2">
    <source>
        <dbReference type="ARBA" id="ARBA00007267"/>
    </source>
</evidence>
<feature type="compositionally biased region" description="Polar residues" evidence="4">
    <location>
        <begin position="1"/>
        <end position="11"/>
    </location>
</feature>
<dbReference type="SUPFAM" id="SSF50156">
    <property type="entry name" value="PDZ domain-like"/>
    <property type="match status" value="1"/>
</dbReference>
<dbReference type="EMBL" id="HBIW01008473">
    <property type="protein sequence ID" value="CAE0691754.1"/>
    <property type="molecule type" value="Transcribed_RNA"/>
</dbReference>
<dbReference type="AlphaFoldDB" id="A0A7S4E5T0"/>
<dbReference type="CDD" id="cd00136">
    <property type="entry name" value="PDZ_canonical"/>
    <property type="match status" value="1"/>
</dbReference>
<dbReference type="InterPro" id="IPR036034">
    <property type="entry name" value="PDZ_sf"/>
</dbReference>
<evidence type="ECO:0008006" key="10">
    <source>
        <dbReference type="Google" id="ProtNLM"/>
    </source>
</evidence>
<dbReference type="InterPro" id="IPR001478">
    <property type="entry name" value="PDZ"/>
</dbReference>
<feature type="domain" description="PDZ" evidence="5">
    <location>
        <begin position="247"/>
        <end position="290"/>
    </location>
</feature>
<dbReference type="OrthoDB" id="6283463at2759"/>
<keyword evidence="3" id="KW-0539">Nucleus</keyword>
<dbReference type="PROSITE" id="PS51634">
    <property type="entry name" value="CRC"/>
    <property type="match status" value="1"/>
</dbReference>
<keyword evidence="9" id="KW-1185">Reference proteome</keyword>
<evidence type="ECO:0000313" key="9">
    <source>
        <dbReference type="Proteomes" id="UP000789595"/>
    </source>
</evidence>
<dbReference type="SMART" id="SM01114">
    <property type="entry name" value="CXC"/>
    <property type="match status" value="2"/>
</dbReference>
<dbReference type="InterPro" id="IPR005172">
    <property type="entry name" value="CRC"/>
</dbReference>
<dbReference type="PANTHER" id="PTHR12446">
    <property type="entry name" value="TESMIN/TSO1-RELATED"/>
    <property type="match status" value="1"/>
</dbReference>
<comment type="subcellular location">
    <subcellularLocation>
        <location evidence="1">Nucleus</location>
    </subcellularLocation>
</comment>
<dbReference type="InterPro" id="IPR033467">
    <property type="entry name" value="Tesmin/TSO1-like_CXC"/>
</dbReference>
<feature type="region of interest" description="Disordered" evidence="4">
    <location>
        <begin position="140"/>
        <end position="161"/>
    </location>
</feature>
<dbReference type="GO" id="GO:0005634">
    <property type="term" value="C:nucleus"/>
    <property type="evidence" value="ECO:0007669"/>
    <property type="project" value="UniProtKB-SubCell"/>
</dbReference>
<evidence type="ECO:0000259" key="6">
    <source>
        <dbReference type="PROSITE" id="PS51634"/>
    </source>
</evidence>
<proteinExistence type="inferred from homology"/>
<evidence type="ECO:0000259" key="5">
    <source>
        <dbReference type="PROSITE" id="PS50106"/>
    </source>
</evidence>